<keyword evidence="1" id="KW-0472">Membrane</keyword>
<feature type="transmembrane region" description="Helical" evidence="1">
    <location>
        <begin position="6"/>
        <end position="26"/>
    </location>
</feature>
<keyword evidence="1" id="KW-0812">Transmembrane</keyword>
<feature type="transmembrane region" description="Helical" evidence="1">
    <location>
        <begin position="35"/>
        <end position="55"/>
    </location>
</feature>
<keyword evidence="1" id="KW-1133">Transmembrane helix</keyword>
<evidence type="ECO:0008006" key="3">
    <source>
        <dbReference type="Google" id="ProtNLM"/>
    </source>
</evidence>
<organism evidence="2">
    <name type="scientific">Streptomyces sp. NBC_00003</name>
    <dbReference type="NCBI Taxonomy" id="2903608"/>
    <lineage>
        <taxon>Bacteria</taxon>
        <taxon>Bacillati</taxon>
        <taxon>Actinomycetota</taxon>
        <taxon>Actinomycetes</taxon>
        <taxon>Kitasatosporales</taxon>
        <taxon>Streptomycetaceae</taxon>
        <taxon>Streptomyces</taxon>
    </lineage>
</organism>
<dbReference type="EMBL" id="CP108318">
    <property type="protein sequence ID" value="WTW65935.1"/>
    <property type="molecule type" value="Genomic_DNA"/>
</dbReference>
<name>A0AAU2VEK0_9ACTN</name>
<feature type="transmembrane region" description="Helical" evidence="1">
    <location>
        <begin position="61"/>
        <end position="83"/>
    </location>
</feature>
<gene>
    <name evidence="2" type="ORF">OG549_37820</name>
</gene>
<accession>A0AAU2VEK0</accession>
<evidence type="ECO:0000256" key="1">
    <source>
        <dbReference type="SAM" id="Phobius"/>
    </source>
</evidence>
<protein>
    <recommendedName>
        <fullName evidence="3">Integral membrane protein</fullName>
    </recommendedName>
</protein>
<dbReference type="AlphaFoldDB" id="A0AAU2VEK0"/>
<sequence length="90" mass="9937">MDSPLMGLVVLTVFTLAAFVTGRGAVRVMRRARRCWYVAVPPLVTAASGYGVAWLLWPSYFVGPVVLLWWSCAFFGNISGWFCPARGQHA</sequence>
<evidence type="ECO:0000313" key="2">
    <source>
        <dbReference type="EMBL" id="WTW65935.1"/>
    </source>
</evidence>
<reference evidence="2" key="1">
    <citation type="submission" date="2022-10" db="EMBL/GenBank/DDBJ databases">
        <title>The complete genomes of actinobacterial strains from the NBC collection.</title>
        <authorList>
            <person name="Joergensen T.S."/>
            <person name="Alvarez Arevalo M."/>
            <person name="Sterndorff E.B."/>
            <person name="Faurdal D."/>
            <person name="Vuksanovic O."/>
            <person name="Mourched A.-S."/>
            <person name="Charusanti P."/>
            <person name="Shaw S."/>
            <person name="Blin K."/>
            <person name="Weber T."/>
        </authorList>
    </citation>
    <scope>NUCLEOTIDE SEQUENCE</scope>
    <source>
        <strain evidence="2">NBC_00003</strain>
    </source>
</reference>
<proteinExistence type="predicted"/>